<dbReference type="Pfam" id="PF06172">
    <property type="entry name" value="Cupin_5"/>
    <property type="match status" value="1"/>
</dbReference>
<reference evidence="2 3" key="1">
    <citation type="submission" date="2016-10" db="EMBL/GenBank/DDBJ databases">
        <authorList>
            <person name="de Groot N.N."/>
        </authorList>
    </citation>
    <scope>NUCLEOTIDE SEQUENCE [LARGE SCALE GENOMIC DNA]</scope>
    <source>
        <strain evidence="2 3">CGMCC 1.6114</strain>
    </source>
</reference>
<dbReference type="InterPro" id="IPR014710">
    <property type="entry name" value="RmlC-like_jellyroll"/>
</dbReference>
<dbReference type="OrthoDB" id="9798288at2"/>
<dbReference type="InterPro" id="IPR039935">
    <property type="entry name" value="YML079W-like"/>
</dbReference>
<name>A0A1I6SHH5_9FLAO</name>
<dbReference type="InterPro" id="IPR009327">
    <property type="entry name" value="Cupin_DUF985"/>
</dbReference>
<evidence type="ECO:0000313" key="3">
    <source>
        <dbReference type="Proteomes" id="UP000183209"/>
    </source>
</evidence>
<dbReference type="RefSeq" id="WP_074978114.1">
    <property type="nucleotide sequence ID" value="NZ_FPAG01000004.1"/>
</dbReference>
<dbReference type="EMBL" id="FPAG01000004">
    <property type="protein sequence ID" value="SFS76406.1"/>
    <property type="molecule type" value="Genomic_DNA"/>
</dbReference>
<dbReference type="PANTHER" id="PTHR33387:SF3">
    <property type="entry name" value="DUF985 DOMAIN-CONTAINING PROTEIN"/>
    <property type="match status" value="1"/>
</dbReference>
<dbReference type="InterPro" id="IPR011051">
    <property type="entry name" value="RmlC_Cupin_sf"/>
</dbReference>
<evidence type="ECO:0000313" key="2">
    <source>
        <dbReference type="EMBL" id="SFS76406.1"/>
    </source>
</evidence>
<dbReference type="Proteomes" id="UP000183209">
    <property type="component" value="Unassembled WGS sequence"/>
</dbReference>
<feature type="domain" description="DUF985" evidence="1">
    <location>
        <begin position="5"/>
        <end position="138"/>
    </location>
</feature>
<organism evidence="2 3">
    <name type="scientific">Zhouia amylolytica</name>
    <dbReference type="NCBI Taxonomy" id="376730"/>
    <lineage>
        <taxon>Bacteria</taxon>
        <taxon>Pseudomonadati</taxon>
        <taxon>Bacteroidota</taxon>
        <taxon>Flavobacteriia</taxon>
        <taxon>Flavobacteriales</taxon>
        <taxon>Flavobacteriaceae</taxon>
        <taxon>Zhouia</taxon>
    </lineage>
</organism>
<dbReference type="SUPFAM" id="SSF51182">
    <property type="entry name" value="RmlC-like cupins"/>
    <property type="match status" value="1"/>
</dbReference>
<dbReference type="PANTHER" id="PTHR33387">
    <property type="entry name" value="RMLC-LIKE JELLY ROLL FOLD PROTEIN"/>
    <property type="match status" value="1"/>
</dbReference>
<protein>
    <recommendedName>
        <fullName evidence="1">DUF985 domain-containing protein</fullName>
    </recommendedName>
</protein>
<proteinExistence type="predicted"/>
<gene>
    <name evidence="2" type="ORF">SAMN04487906_1617</name>
</gene>
<dbReference type="CDD" id="cd06121">
    <property type="entry name" value="cupin_YML079wp"/>
    <property type="match status" value="1"/>
</dbReference>
<dbReference type="Gene3D" id="2.60.120.10">
    <property type="entry name" value="Jelly Rolls"/>
    <property type="match status" value="1"/>
</dbReference>
<evidence type="ECO:0000259" key="1">
    <source>
        <dbReference type="Pfam" id="PF06172"/>
    </source>
</evidence>
<sequence>MNGKTLIEQLDLQPHPEGGYYKETYRSTETTLNRDGEKRNVCTAIHFLLEDMDKSHFHRIQSDELWFFHKGAPLEIYYISEGILHTVVLGDNLEKGERLFYKIPANTWFACKVKDEKGFTLVSCTVAPGFDFADFELATNAQLKKEFPDLKSVIDEFTLE</sequence>
<dbReference type="AlphaFoldDB" id="A0A1I6SHH5"/>
<accession>A0A1I6SHH5</accession>